<dbReference type="InterPro" id="IPR055247">
    <property type="entry name" value="InsJ-like_HTH"/>
</dbReference>
<accession>A0A6J4PQX9</accession>
<dbReference type="SUPFAM" id="SSF46689">
    <property type="entry name" value="Homeodomain-like"/>
    <property type="match status" value="1"/>
</dbReference>
<dbReference type="Pfam" id="PF13518">
    <property type="entry name" value="HTH_28"/>
    <property type="match status" value="1"/>
</dbReference>
<dbReference type="InterPro" id="IPR025959">
    <property type="entry name" value="Winged_HTH_dom"/>
</dbReference>
<proteinExistence type="predicted"/>
<feature type="region of interest" description="Disordered" evidence="1">
    <location>
        <begin position="142"/>
        <end position="165"/>
    </location>
</feature>
<feature type="domain" description="Insertion element IS150 protein InsJ-like helix-turn-helix" evidence="2">
    <location>
        <begin position="32"/>
        <end position="77"/>
    </location>
</feature>
<protein>
    <submittedName>
        <fullName evidence="4">Uncharacterized protein</fullName>
    </submittedName>
</protein>
<gene>
    <name evidence="4" type="ORF">AVDCRST_MAG74-3126</name>
</gene>
<evidence type="ECO:0000259" key="2">
    <source>
        <dbReference type="Pfam" id="PF13518"/>
    </source>
</evidence>
<evidence type="ECO:0000256" key="1">
    <source>
        <dbReference type="SAM" id="MobiDB-lite"/>
    </source>
</evidence>
<name>A0A6J4PQX9_9BACT</name>
<dbReference type="InterPro" id="IPR009057">
    <property type="entry name" value="Homeodomain-like_sf"/>
</dbReference>
<dbReference type="AlphaFoldDB" id="A0A6J4PQX9"/>
<dbReference type="EMBL" id="CADCUR010000277">
    <property type="protein sequence ID" value="CAA9422931.1"/>
    <property type="molecule type" value="Genomic_DNA"/>
</dbReference>
<evidence type="ECO:0000313" key="4">
    <source>
        <dbReference type="EMBL" id="CAA9422931.1"/>
    </source>
</evidence>
<evidence type="ECO:0000259" key="3">
    <source>
        <dbReference type="Pfam" id="PF13592"/>
    </source>
</evidence>
<feature type="domain" description="Winged helix-turn helix" evidence="3">
    <location>
        <begin position="110"/>
        <end position="161"/>
    </location>
</feature>
<sequence>MRKLDFANLIVETGSELRKREKQEKDARLRLRVQLLRLLKSQEAASIKDACQICGITPKHGYDLWKKYRNKGVNEYLRLDWKPRRAKLSDAQQARLLERAGTENGFGSQAEVRRFLQDEFDVDYTQGGVSLLFQRLKIKAKVPRPKNKKASGEEQSAYKKTLSRA</sequence>
<reference evidence="4" key="1">
    <citation type="submission" date="2020-02" db="EMBL/GenBank/DDBJ databases">
        <authorList>
            <person name="Meier V. D."/>
        </authorList>
    </citation>
    <scope>NUCLEOTIDE SEQUENCE</scope>
    <source>
        <strain evidence="4">AVDCRST_MAG74</strain>
    </source>
</reference>
<dbReference type="Pfam" id="PF13592">
    <property type="entry name" value="HTH_33"/>
    <property type="match status" value="1"/>
</dbReference>
<organism evidence="4">
    <name type="scientific">uncultured Pyrinomonadaceae bacterium</name>
    <dbReference type="NCBI Taxonomy" id="2283094"/>
    <lineage>
        <taxon>Bacteria</taxon>
        <taxon>Pseudomonadati</taxon>
        <taxon>Acidobacteriota</taxon>
        <taxon>Blastocatellia</taxon>
        <taxon>Blastocatellales</taxon>
        <taxon>Pyrinomonadaceae</taxon>
        <taxon>environmental samples</taxon>
    </lineage>
</organism>